<comment type="caution">
    <text evidence="2">The sequence shown here is derived from an EMBL/GenBank/DDBJ whole genome shotgun (WGS) entry which is preliminary data.</text>
</comment>
<dbReference type="InterPro" id="IPR052336">
    <property type="entry name" value="MlaD_Phospholipid_Transporter"/>
</dbReference>
<dbReference type="PANTHER" id="PTHR33371">
    <property type="entry name" value="INTERMEMBRANE PHOSPHOLIPID TRANSPORT SYSTEM BINDING PROTEIN MLAD-RELATED"/>
    <property type="match status" value="1"/>
</dbReference>
<name>A0A370HB13_9NOCA</name>
<keyword evidence="3" id="KW-1185">Reference proteome</keyword>
<reference evidence="2 3" key="1">
    <citation type="submission" date="2018-07" db="EMBL/GenBank/DDBJ databases">
        <title>Genomic Encyclopedia of Type Strains, Phase IV (KMG-IV): sequencing the most valuable type-strain genomes for metagenomic binning, comparative biology and taxonomic classification.</title>
        <authorList>
            <person name="Goeker M."/>
        </authorList>
    </citation>
    <scope>NUCLEOTIDE SEQUENCE [LARGE SCALE GENOMIC DNA]</scope>
    <source>
        <strain evidence="2 3">DSM 44952</strain>
    </source>
</reference>
<dbReference type="EMBL" id="QQAZ01000002">
    <property type="protein sequence ID" value="RDI54108.1"/>
    <property type="molecule type" value="Genomic_DNA"/>
</dbReference>
<dbReference type="Proteomes" id="UP000255355">
    <property type="component" value="Unassembled WGS sequence"/>
</dbReference>
<gene>
    <name evidence="2" type="ORF">DFR68_102232</name>
</gene>
<sequence length="318" mass="33883">MNLRAAVSLSAIAAVLLLGIGYMAVGVLHLDPRRSYATAILLLDNSGGLGPHSPVLLDGIQVGRAEEVRKRASGVEVRLRIDDRYRIPVASAVRIEQLSALGEPYIQFRPESAAGPYLRDGQTVPTDRIRMPMTITELSSRLVELLNQLHPEAMQNLVATFDRALAGTDAAVQTLQRSTTLLAATLLSRTGTIRQFFGDMQAMGGNIDWMGPSLASGGPEFGKFGQALSDIVQSASVLVESRPVGDYYTGDGVAPFLSAVTGLENKIGPGISPLAPVLQPVVTDALNRAPRLDISALIDQSLHGVDPDGAVHFRITTK</sequence>
<proteinExistence type="predicted"/>
<accession>A0A370HB13</accession>
<dbReference type="GO" id="GO:0005576">
    <property type="term" value="C:extracellular region"/>
    <property type="evidence" value="ECO:0007669"/>
    <property type="project" value="TreeGrafter"/>
</dbReference>
<dbReference type="PANTHER" id="PTHR33371:SF16">
    <property type="entry name" value="MCE-FAMILY PROTEIN MCE3F"/>
    <property type="match status" value="1"/>
</dbReference>
<organism evidence="2 3">
    <name type="scientific">Nocardia mexicana</name>
    <dbReference type="NCBI Taxonomy" id="279262"/>
    <lineage>
        <taxon>Bacteria</taxon>
        <taxon>Bacillati</taxon>
        <taxon>Actinomycetota</taxon>
        <taxon>Actinomycetes</taxon>
        <taxon>Mycobacteriales</taxon>
        <taxon>Nocardiaceae</taxon>
        <taxon>Nocardia</taxon>
    </lineage>
</organism>
<evidence type="ECO:0000313" key="2">
    <source>
        <dbReference type="EMBL" id="RDI54108.1"/>
    </source>
</evidence>
<protein>
    <submittedName>
        <fullName evidence="2">Virulence factor Mce-like protein</fullName>
    </submittedName>
</protein>
<dbReference type="STRING" id="1210089.GCA_001613165_01563"/>
<dbReference type="InterPro" id="IPR003399">
    <property type="entry name" value="Mce/MlaD"/>
</dbReference>
<evidence type="ECO:0000313" key="3">
    <source>
        <dbReference type="Proteomes" id="UP000255355"/>
    </source>
</evidence>
<evidence type="ECO:0000259" key="1">
    <source>
        <dbReference type="Pfam" id="PF02470"/>
    </source>
</evidence>
<dbReference type="AlphaFoldDB" id="A0A370HB13"/>
<feature type="domain" description="Mce/MlaD" evidence="1">
    <location>
        <begin position="41"/>
        <end position="110"/>
    </location>
</feature>
<dbReference type="Pfam" id="PF02470">
    <property type="entry name" value="MlaD"/>
    <property type="match status" value="1"/>
</dbReference>